<keyword evidence="1" id="KW-0677">Repeat</keyword>
<dbReference type="Pfam" id="PF13432">
    <property type="entry name" value="TPR_16"/>
    <property type="match status" value="1"/>
</dbReference>
<dbReference type="PANTHER" id="PTHR44186:SF1">
    <property type="entry name" value="BARDET-BIEDL SYNDROME 4 PROTEIN"/>
    <property type="match status" value="1"/>
</dbReference>
<feature type="repeat" description="TPR" evidence="3">
    <location>
        <begin position="87"/>
        <end position="120"/>
    </location>
</feature>
<gene>
    <name evidence="5" type="ORF">C8D93_103215</name>
</gene>
<proteinExistence type="predicted"/>
<accession>A0A318EAY3</accession>
<reference evidence="5 6" key="1">
    <citation type="submission" date="2018-04" db="EMBL/GenBank/DDBJ databases">
        <title>Genomic Encyclopedia of Type Strains, Phase IV (KMG-IV): sequencing the most valuable type-strain genomes for metagenomic binning, comparative biology and taxonomic classification.</title>
        <authorList>
            <person name="Goeker M."/>
        </authorList>
    </citation>
    <scope>NUCLEOTIDE SEQUENCE [LARGE SCALE GENOMIC DNA]</scope>
    <source>
        <strain evidence="5 6">DSM 104150</strain>
    </source>
</reference>
<dbReference type="AlphaFoldDB" id="A0A318EAY3"/>
<organism evidence="5 6">
    <name type="scientific">Sinimarinibacterium flocculans</name>
    <dbReference type="NCBI Taxonomy" id="985250"/>
    <lineage>
        <taxon>Bacteria</taxon>
        <taxon>Pseudomonadati</taxon>
        <taxon>Pseudomonadota</taxon>
        <taxon>Gammaproteobacteria</taxon>
        <taxon>Nevskiales</taxon>
        <taxon>Nevskiaceae</taxon>
        <taxon>Sinimarinibacterium</taxon>
    </lineage>
</organism>
<dbReference type="OrthoDB" id="5829198at2"/>
<name>A0A318EAY3_9GAMM</name>
<dbReference type="Proteomes" id="UP000248330">
    <property type="component" value="Unassembled WGS sequence"/>
</dbReference>
<keyword evidence="6" id="KW-1185">Reference proteome</keyword>
<evidence type="ECO:0000256" key="4">
    <source>
        <dbReference type="SAM" id="MobiDB-lite"/>
    </source>
</evidence>
<dbReference type="Pfam" id="PF12895">
    <property type="entry name" value="ANAPC3"/>
    <property type="match status" value="1"/>
</dbReference>
<sequence length="441" mass="49470">MQRRLRTLGQSLAAAVLAACALWIVPASEVSAQSAPKKERKAAGTLSEVTYRQLERVHDLIGKNENAEALSKAEALLGRVTNDYEKAVIRQTMAFIYISQNKYKAAIAAFEEALSLDALPQQPYEQMLYNVAQLYFQDGQTDKAIERMEYYFREVTTEPPADAHILLASAYSDRKRFRDALPQVDKAIEKSKEPKESWLQLKLALHYELKQYPQCAEVLVRLIALVPAKEDYWKQLSSILFEIKRDKESLAVLALAERQNFLDTEGEIRNLANIYLLLDIPYKAAQVLEDGLERGILKPDEKTLSLTGDAWTMAREYGKAEVVLKRAAAKASDGEIFYRLGQIYVEDERWKEALDVLSQAQAKGIKKMGDAAYLEGVAAFQSGNRKAAIASLRKAQRYDESRSNATQWLNHIAQTEEAEAQAAIAAAESSDAAPEEEKAKN</sequence>
<feature type="region of interest" description="Disordered" evidence="4">
    <location>
        <begin position="420"/>
        <end position="441"/>
    </location>
</feature>
<evidence type="ECO:0000313" key="6">
    <source>
        <dbReference type="Proteomes" id="UP000248330"/>
    </source>
</evidence>
<protein>
    <submittedName>
        <fullName evidence="5">Tetratricopeptide repeat protein</fullName>
    </submittedName>
</protein>
<dbReference type="PANTHER" id="PTHR44186">
    <property type="match status" value="1"/>
</dbReference>
<evidence type="ECO:0000313" key="5">
    <source>
        <dbReference type="EMBL" id="PXV69641.1"/>
    </source>
</evidence>
<dbReference type="PROSITE" id="PS50005">
    <property type="entry name" value="TPR"/>
    <property type="match status" value="1"/>
</dbReference>
<dbReference type="Gene3D" id="1.25.40.10">
    <property type="entry name" value="Tetratricopeptide repeat domain"/>
    <property type="match status" value="3"/>
</dbReference>
<dbReference type="EMBL" id="QICN01000003">
    <property type="protein sequence ID" value="PXV69641.1"/>
    <property type="molecule type" value="Genomic_DNA"/>
</dbReference>
<evidence type="ECO:0000256" key="2">
    <source>
        <dbReference type="ARBA" id="ARBA00022803"/>
    </source>
</evidence>
<feature type="compositionally biased region" description="Low complexity" evidence="4">
    <location>
        <begin position="420"/>
        <end position="432"/>
    </location>
</feature>
<dbReference type="PROSITE" id="PS51257">
    <property type="entry name" value="PROKAR_LIPOPROTEIN"/>
    <property type="match status" value="1"/>
</dbReference>
<dbReference type="SMART" id="SM00028">
    <property type="entry name" value="TPR"/>
    <property type="match status" value="4"/>
</dbReference>
<dbReference type="InterPro" id="IPR019734">
    <property type="entry name" value="TPR_rpt"/>
</dbReference>
<dbReference type="SUPFAM" id="SSF48452">
    <property type="entry name" value="TPR-like"/>
    <property type="match status" value="2"/>
</dbReference>
<evidence type="ECO:0000256" key="3">
    <source>
        <dbReference type="PROSITE-ProRule" id="PRU00339"/>
    </source>
</evidence>
<evidence type="ECO:0000256" key="1">
    <source>
        <dbReference type="ARBA" id="ARBA00022737"/>
    </source>
</evidence>
<keyword evidence="2 3" id="KW-0802">TPR repeat</keyword>
<comment type="caution">
    <text evidence="5">The sequence shown here is derived from an EMBL/GenBank/DDBJ whole genome shotgun (WGS) entry which is preliminary data.</text>
</comment>
<dbReference type="RefSeq" id="WP_110264564.1">
    <property type="nucleotide sequence ID" value="NZ_CAXRDG010000008.1"/>
</dbReference>
<dbReference type="InterPro" id="IPR011990">
    <property type="entry name" value="TPR-like_helical_dom_sf"/>
</dbReference>